<dbReference type="PANTHER" id="PTHR33371:SF4">
    <property type="entry name" value="INTERMEMBRANE PHOSPHOLIPID TRANSPORT SYSTEM BINDING PROTEIN MLAD"/>
    <property type="match status" value="1"/>
</dbReference>
<dbReference type="Pfam" id="PF02470">
    <property type="entry name" value="MlaD"/>
    <property type="match status" value="1"/>
</dbReference>
<accession>A0A4S1DUZ0</accession>
<dbReference type="RefSeq" id="WP_135878195.1">
    <property type="nucleotide sequence ID" value="NZ_SRSO01000025.1"/>
</dbReference>
<proteinExistence type="predicted"/>
<evidence type="ECO:0000313" key="4">
    <source>
        <dbReference type="Proteomes" id="UP000307602"/>
    </source>
</evidence>
<dbReference type="Proteomes" id="UP000307602">
    <property type="component" value="Unassembled WGS sequence"/>
</dbReference>
<evidence type="ECO:0000256" key="1">
    <source>
        <dbReference type="SAM" id="Phobius"/>
    </source>
</evidence>
<dbReference type="EMBL" id="SRSO01000025">
    <property type="protein sequence ID" value="TGV01278.1"/>
    <property type="molecule type" value="Genomic_DNA"/>
</dbReference>
<protein>
    <submittedName>
        <fullName evidence="3">MCE family protein</fullName>
    </submittedName>
</protein>
<feature type="transmembrane region" description="Helical" evidence="1">
    <location>
        <begin position="7"/>
        <end position="27"/>
    </location>
</feature>
<sequence length="310" mass="34214">MKISKEVKTGILLILGIILFIFGFNYLKGQNLFDSNNVYYTEFDYNALNQSSVVTVRGNPVGKVKDITYDFKTGKTRVSFFVNEELKFSKNSVVRLYETSLMGGNAIAIVLAKDGDIAKSGDVLKSEVEAGLVSSLSKNFSGISSELNSTLRATDTLFTSLDEFINDNSEAGLKSTIKELNETLKSFKTTSNTVNSVLSKNDKNLASILEKFKTTSEGLAALSTELKNANIGTTVETLNKTLNNLNGMLAALNKGEGSMGKLLKDETLYNNLEGATKEMEALLKDIKLHPKRYFRILSKKEIPYKEEETK</sequence>
<dbReference type="InterPro" id="IPR052336">
    <property type="entry name" value="MlaD_Phospholipid_Transporter"/>
</dbReference>
<dbReference type="AlphaFoldDB" id="A0A4S1DUZ0"/>
<keyword evidence="1" id="KW-0812">Transmembrane</keyword>
<feature type="domain" description="Mce/MlaD" evidence="2">
    <location>
        <begin position="44"/>
        <end position="109"/>
    </location>
</feature>
<organism evidence="3 4">
    <name type="scientific">Flavivirga rizhaonensis</name>
    <dbReference type="NCBI Taxonomy" id="2559571"/>
    <lineage>
        <taxon>Bacteria</taxon>
        <taxon>Pseudomonadati</taxon>
        <taxon>Bacteroidota</taxon>
        <taxon>Flavobacteriia</taxon>
        <taxon>Flavobacteriales</taxon>
        <taxon>Flavobacteriaceae</taxon>
        <taxon>Flavivirga</taxon>
    </lineage>
</organism>
<dbReference type="InterPro" id="IPR003399">
    <property type="entry name" value="Mce/MlaD"/>
</dbReference>
<name>A0A4S1DUZ0_9FLAO</name>
<dbReference type="PANTHER" id="PTHR33371">
    <property type="entry name" value="INTERMEMBRANE PHOSPHOLIPID TRANSPORT SYSTEM BINDING PROTEIN MLAD-RELATED"/>
    <property type="match status" value="1"/>
</dbReference>
<keyword evidence="1" id="KW-0472">Membrane</keyword>
<reference evidence="3 4" key="1">
    <citation type="submission" date="2019-04" db="EMBL/GenBank/DDBJ databases">
        <authorList>
            <person name="Liu A."/>
        </authorList>
    </citation>
    <scope>NUCLEOTIDE SEQUENCE [LARGE SCALE GENOMIC DNA]</scope>
    <source>
        <strain evidence="3 4">RZ03</strain>
    </source>
</reference>
<keyword evidence="4" id="KW-1185">Reference proteome</keyword>
<gene>
    <name evidence="3" type="ORF">EM932_15905</name>
</gene>
<evidence type="ECO:0000313" key="3">
    <source>
        <dbReference type="EMBL" id="TGV01278.1"/>
    </source>
</evidence>
<dbReference type="OrthoDB" id="9769132at2"/>
<keyword evidence="1" id="KW-1133">Transmembrane helix</keyword>
<comment type="caution">
    <text evidence="3">The sequence shown here is derived from an EMBL/GenBank/DDBJ whole genome shotgun (WGS) entry which is preliminary data.</text>
</comment>
<evidence type="ECO:0000259" key="2">
    <source>
        <dbReference type="Pfam" id="PF02470"/>
    </source>
</evidence>